<protein>
    <submittedName>
        <fullName evidence="12">Type II secretion system protein L</fullName>
    </submittedName>
</protein>
<evidence type="ECO:0000256" key="3">
    <source>
        <dbReference type="ARBA" id="ARBA00022448"/>
    </source>
</evidence>
<dbReference type="EMBL" id="BAAFGK010000002">
    <property type="protein sequence ID" value="GAB0056235.1"/>
    <property type="molecule type" value="Genomic_DNA"/>
</dbReference>
<accession>A0ABQ0C5S5</accession>
<evidence type="ECO:0000256" key="6">
    <source>
        <dbReference type="ARBA" id="ARBA00022692"/>
    </source>
</evidence>
<keyword evidence="13" id="KW-1185">Reference proteome</keyword>
<keyword evidence="6" id="KW-0812">Transmembrane</keyword>
<dbReference type="Pfam" id="PF12693">
    <property type="entry name" value="GspL_C"/>
    <property type="match status" value="1"/>
</dbReference>
<keyword evidence="4" id="KW-1003">Cell membrane</keyword>
<reference evidence="12 13" key="1">
    <citation type="submission" date="2024-09" db="EMBL/GenBank/DDBJ databases">
        <title>Draft genome sequence of Candidatus Magnetaquicoccaceae bacterium FCR-1.</title>
        <authorList>
            <person name="Shimoshige H."/>
            <person name="Shimamura S."/>
            <person name="Taoka A."/>
            <person name="Kobayashi H."/>
            <person name="Maekawa T."/>
        </authorList>
    </citation>
    <scope>NUCLEOTIDE SEQUENCE [LARGE SCALE GENOMIC DNA]</scope>
    <source>
        <strain evidence="12 13">FCR-1</strain>
    </source>
</reference>
<dbReference type="Gene3D" id="3.30.1360.100">
    <property type="entry name" value="General secretion pathway protein M, EpsM"/>
    <property type="match status" value="1"/>
</dbReference>
<evidence type="ECO:0000313" key="13">
    <source>
        <dbReference type="Proteomes" id="UP001628193"/>
    </source>
</evidence>
<evidence type="ECO:0000259" key="11">
    <source>
        <dbReference type="Pfam" id="PF12693"/>
    </source>
</evidence>
<keyword evidence="9" id="KW-0472">Membrane</keyword>
<organism evidence="12 13">
    <name type="scientific">Candidatus Magnetaquiglobus chichijimensis</name>
    <dbReference type="NCBI Taxonomy" id="3141448"/>
    <lineage>
        <taxon>Bacteria</taxon>
        <taxon>Pseudomonadati</taxon>
        <taxon>Pseudomonadota</taxon>
        <taxon>Magnetococcia</taxon>
        <taxon>Magnetococcales</taxon>
        <taxon>Candidatus Magnetaquicoccaceae</taxon>
        <taxon>Candidatus Magnetaquiglobus</taxon>
    </lineage>
</organism>
<dbReference type="SUPFAM" id="SSF53067">
    <property type="entry name" value="Actin-like ATPase domain"/>
    <property type="match status" value="1"/>
</dbReference>
<keyword evidence="3" id="KW-0813">Transport</keyword>
<evidence type="ECO:0000256" key="1">
    <source>
        <dbReference type="ARBA" id="ARBA00004377"/>
    </source>
</evidence>
<sequence length="406" mass="43997">MGERWLVGFPPDREGLVPWTRPGEGVREARREPLARVAGAVGRRVVLVVPGEEVLLTRVVPPRASQRELEKALPYLLEEALSVPVETLHFASGPRQADGGLPVAVVTERLMSEWLEQARAVGITPEAVIPAPLLLPLEPGAWSLALMPERVWLRSGPHRGWAVDAGNLAFTLRLALEESVGDPPRRLIVWRGAGVGGEALFADLDLPIEWRTLEGDPLTLLAVGDRAGEGLDLAQGRFAPTGRLAGVVGALRPTLFLALLWLALRAGETGWEIQRLEARAAGLDQAIEQVFRESFPEVKRIVNPRVQMNQRLEALRGQGGGSGAEGEKGFLALLARAGGALRESPQPLVNGIRYAEGKLEVSMRLPDLQRLDALKKRLESQTLTVAILSANREGDGVAARLRVESP</sequence>
<proteinExistence type="inferred from homology"/>
<comment type="similarity">
    <text evidence="2">Belongs to the GSP L family.</text>
</comment>
<evidence type="ECO:0000256" key="8">
    <source>
        <dbReference type="ARBA" id="ARBA00022989"/>
    </source>
</evidence>
<dbReference type="CDD" id="cd24017">
    <property type="entry name" value="ASKHA_T2SSL_N"/>
    <property type="match status" value="1"/>
</dbReference>
<feature type="domain" description="GspL cytoplasmic actin-ATPase-like" evidence="10">
    <location>
        <begin position="32"/>
        <end position="240"/>
    </location>
</feature>
<comment type="caution">
    <text evidence="12">The sequence shown here is derived from an EMBL/GenBank/DDBJ whole genome shotgun (WGS) entry which is preliminary data.</text>
</comment>
<dbReference type="RefSeq" id="WP_420903950.1">
    <property type="nucleotide sequence ID" value="NZ_BAAFGK010000002.1"/>
</dbReference>
<dbReference type="InterPro" id="IPR025691">
    <property type="entry name" value="GspL_pp_dom"/>
</dbReference>
<evidence type="ECO:0000256" key="2">
    <source>
        <dbReference type="ARBA" id="ARBA00005318"/>
    </source>
</evidence>
<dbReference type="InterPro" id="IPR007812">
    <property type="entry name" value="T2SS_protein-GspL"/>
</dbReference>
<evidence type="ECO:0000256" key="5">
    <source>
        <dbReference type="ARBA" id="ARBA00022519"/>
    </source>
</evidence>
<evidence type="ECO:0000259" key="10">
    <source>
        <dbReference type="Pfam" id="PF05134"/>
    </source>
</evidence>
<name>A0ABQ0C5S5_9PROT</name>
<dbReference type="Pfam" id="PF05134">
    <property type="entry name" value="T2SSL"/>
    <property type="match status" value="1"/>
</dbReference>
<gene>
    <name evidence="12" type="primary">xcpY</name>
    <name evidence="12" type="ORF">SIID45300_00540</name>
</gene>
<dbReference type="PIRSF" id="PIRSF015761">
    <property type="entry name" value="Protein_L"/>
    <property type="match status" value="1"/>
</dbReference>
<keyword evidence="7" id="KW-0653">Protein transport</keyword>
<evidence type="ECO:0000256" key="9">
    <source>
        <dbReference type="ARBA" id="ARBA00023136"/>
    </source>
</evidence>
<dbReference type="NCBIfam" id="TIGR01709">
    <property type="entry name" value="typeII_sec_gspL"/>
    <property type="match status" value="1"/>
</dbReference>
<dbReference type="Proteomes" id="UP001628193">
    <property type="component" value="Unassembled WGS sequence"/>
</dbReference>
<keyword evidence="8" id="KW-1133">Transmembrane helix</keyword>
<evidence type="ECO:0000256" key="4">
    <source>
        <dbReference type="ARBA" id="ARBA00022475"/>
    </source>
</evidence>
<feature type="domain" description="GspL periplasmic" evidence="11">
    <location>
        <begin position="251"/>
        <end position="404"/>
    </location>
</feature>
<comment type="subcellular location">
    <subcellularLocation>
        <location evidence="1">Cell inner membrane</location>
        <topology evidence="1">Single-pass membrane protein</topology>
    </subcellularLocation>
</comment>
<dbReference type="InterPro" id="IPR043129">
    <property type="entry name" value="ATPase_NBD"/>
</dbReference>
<dbReference type="InterPro" id="IPR024230">
    <property type="entry name" value="GspL_cyto_dom"/>
</dbReference>
<evidence type="ECO:0000256" key="7">
    <source>
        <dbReference type="ARBA" id="ARBA00022927"/>
    </source>
</evidence>
<keyword evidence="5" id="KW-0997">Cell inner membrane</keyword>
<evidence type="ECO:0000313" key="12">
    <source>
        <dbReference type="EMBL" id="GAB0056235.1"/>
    </source>
</evidence>
<dbReference type="Gene3D" id="3.30.420.380">
    <property type="match status" value="1"/>
</dbReference>